<evidence type="ECO:0000313" key="3">
    <source>
        <dbReference type="EMBL" id="ADB18303.1"/>
    </source>
</evidence>
<name>D2QZB1_PIRSD</name>
<dbReference type="SMART" id="SM00240">
    <property type="entry name" value="FHA"/>
    <property type="match status" value="1"/>
</dbReference>
<evidence type="ECO:0000259" key="2">
    <source>
        <dbReference type="PROSITE" id="PS50006"/>
    </source>
</evidence>
<dbReference type="AlphaFoldDB" id="D2QZB1"/>
<dbReference type="PANTHER" id="PTHR23308">
    <property type="entry name" value="NUCLEAR INHIBITOR OF PROTEIN PHOSPHATASE-1"/>
    <property type="match status" value="1"/>
</dbReference>
<protein>
    <submittedName>
        <fullName evidence="3">FHA domain containing protein</fullName>
    </submittedName>
</protein>
<dbReference type="HOGENOM" id="CLU_137383_0_0_0"/>
<dbReference type="EMBL" id="CP001848">
    <property type="protein sequence ID" value="ADB18303.1"/>
    <property type="molecule type" value="Genomic_DNA"/>
</dbReference>
<dbReference type="OrthoDB" id="151099at2"/>
<dbReference type="InterPro" id="IPR000253">
    <property type="entry name" value="FHA_dom"/>
</dbReference>
<sequence length="151" mass="16431">MYGELVPVGGGDPIPLLKTTLTVGRRESCDVVLRFGNVSGQHCQLTVESGYWFVQDLNSQNGVKVNGQRVSRKRVDPGDEISMAKHAYRLHYTPTDLGANGPPPADETEFSSIMGKSLLDRAGLARKAAPMPGRYNPSNDAAGQMRKRTDD</sequence>
<dbReference type="InterPro" id="IPR050923">
    <property type="entry name" value="Cell_Proc_Reg/RNA_Proc"/>
</dbReference>
<feature type="domain" description="FHA" evidence="2">
    <location>
        <begin position="21"/>
        <end position="70"/>
    </location>
</feature>
<dbReference type="eggNOG" id="COG1716">
    <property type="taxonomic scope" value="Bacteria"/>
</dbReference>
<dbReference type="STRING" id="530564.Psta_3642"/>
<dbReference type="SUPFAM" id="SSF49879">
    <property type="entry name" value="SMAD/FHA domain"/>
    <property type="match status" value="1"/>
</dbReference>
<feature type="region of interest" description="Disordered" evidence="1">
    <location>
        <begin position="125"/>
        <end position="151"/>
    </location>
</feature>
<accession>D2QZB1</accession>
<keyword evidence="4" id="KW-1185">Reference proteome</keyword>
<reference evidence="3 4" key="1">
    <citation type="journal article" date="2009" name="Stand. Genomic Sci.">
        <title>Complete genome sequence of Pirellula staleyi type strain (ATCC 27377).</title>
        <authorList>
            <person name="Clum A."/>
            <person name="Tindall B.J."/>
            <person name="Sikorski J."/>
            <person name="Ivanova N."/>
            <person name="Mavrommatis K."/>
            <person name="Lucas S."/>
            <person name="Glavina del Rio T."/>
            <person name="Nolan M."/>
            <person name="Chen F."/>
            <person name="Tice H."/>
            <person name="Pitluck S."/>
            <person name="Cheng J.F."/>
            <person name="Chertkov O."/>
            <person name="Brettin T."/>
            <person name="Han C."/>
            <person name="Detter J.C."/>
            <person name="Kuske C."/>
            <person name="Bruce D."/>
            <person name="Goodwin L."/>
            <person name="Ovchinikova G."/>
            <person name="Pati A."/>
            <person name="Mikhailova N."/>
            <person name="Chen A."/>
            <person name="Palaniappan K."/>
            <person name="Land M."/>
            <person name="Hauser L."/>
            <person name="Chang Y.J."/>
            <person name="Jeffries C.D."/>
            <person name="Chain P."/>
            <person name="Rohde M."/>
            <person name="Goker M."/>
            <person name="Bristow J."/>
            <person name="Eisen J.A."/>
            <person name="Markowitz V."/>
            <person name="Hugenholtz P."/>
            <person name="Kyrpides N.C."/>
            <person name="Klenk H.P."/>
            <person name="Lapidus A."/>
        </authorList>
    </citation>
    <scope>NUCLEOTIDE SEQUENCE [LARGE SCALE GENOMIC DNA]</scope>
    <source>
        <strain evidence="4">ATCC 27377 / DSM 6068 / ICPB 4128</strain>
    </source>
</reference>
<dbReference type="InterPro" id="IPR008984">
    <property type="entry name" value="SMAD_FHA_dom_sf"/>
</dbReference>
<evidence type="ECO:0000256" key="1">
    <source>
        <dbReference type="SAM" id="MobiDB-lite"/>
    </source>
</evidence>
<organism evidence="3 4">
    <name type="scientific">Pirellula staleyi (strain ATCC 27377 / DSM 6068 / ICPB 4128)</name>
    <name type="common">Pirella staleyi</name>
    <dbReference type="NCBI Taxonomy" id="530564"/>
    <lineage>
        <taxon>Bacteria</taxon>
        <taxon>Pseudomonadati</taxon>
        <taxon>Planctomycetota</taxon>
        <taxon>Planctomycetia</taxon>
        <taxon>Pirellulales</taxon>
        <taxon>Pirellulaceae</taxon>
        <taxon>Pirellula</taxon>
    </lineage>
</organism>
<dbReference type="Proteomes" id="UP000001887">
    <property type="component" value="Chromosome"/>
</dbReference>
<dbReference type="Gene3D" id="2.60.200.20">
    <property type="match status" value="1"/>
</dbReference>
<evidence type="ECO:0000313" key="4">
    <source>
        <dbReference type="Proteomes" id="UP000001887"/>
    </source>
</evidence>
<dbReference type="PROSITE" id="PS50006">
    <property type="entry name" value="FHA_DOMAIN"/>
    <property type="match status" value="1"/>
</dbReference>
<dbReference type="Pfam" id="PF00498">
    <property type="entry name" value="FHA"/>
    <property type="match status" value="1"/>
</dbReference>
<proteinExistence type="predicted"/>
<gene>
    <name evidence="3" type="ordered locus">Psta_3642</name>
</gene>
<dbReference type="CDD" id="cd00060">
    <property type="entry name" value="FHA"/>
    <property type="match status" value="1"/>
</dbReference>
<dbReference type="KEGG" id="psl:Psta_3642"/>